<dbReference type="AlphaFoldDB" id="A0A1I4CF75"/>
<evidence type="ECO:0000313" key="2">
    <source>
        <dbReference type="EMBL" id="SFK79413.1"/>
    </source>
</evidence>
<feature type="region of interest" description="Disordered" evidence="1">
    <location>
        <begin position="76"/>
        <end position="103"/>
    </location>
</feature>
<dbReference type="RefSeq" id="WP_091685974.1">
    <property type="nucleotide sequence ID" value="NZ_FOSN01000021.1"/>
</dbReference>
<evidence type="ECO:0000313" key="3">
    <source>
        <dbReference type="Proteomes" id="UP000198755"/>
    </source>
</evidence>
<gene>
    <name evidence="2" type="ORF">SAMN05444581_12137</name>
</gene>
<accession>A0A1I4CF75</accession>
<organism evidence="2 3">
    <name type="scientific">Methylocapsa palsarum</name>
    <dbReference type="NCBI Taxonomy" id="1612308"/>
    <lineage>
        <taxon>Bacteria</taxon>
        <taxon>Pseudomonadati</taxon>
        <taxon>Pseudomonadota</taxon>
        <taxon>Alphaproteobacteria</taxon>
        <taxon>Hyphomicrobiales</taxon>
        <taxon>Beijerinckiaceae</taxon>
        <taxon>Methylocapsa</taxon>
    </lineage>
</organism>
<reference evidence="2 3" key="1">
    <citation type="submission" date="2016-10" db="EMBL/GenBank/DDBJ databases">
        <authorList>
            <person name="de Groot N.N."/>
        </authorList>
    </citation>
    <scope>NUCLEOTIDE SEQUENCE [LARGE SCALE GENOMIC DNA]</scope>
    <source>
        <strain evidence="2 3">NE2</strain>
    </source>
</reference>
<keyword evidence="3" id="KW-1185">Reference proteome</keyword>
<dbReference type="EMBL" id="FOSN01000021">
    <property type="protein sequence ID" value="SFK79413.1"/>
    <property type="molecule type" value="Genomic_DNA"/>
</dbReference>
<feature type="compositionally biased region" description="Basic and acidic residues" evidence="1">
    <location>
        <begin position="76"/>
        <end position="86"/>
    </location>
</feature>
<evidence type="ECO:0000256" key="1">
    <source>
        <dbReference type="SAM" id="MobiDB-lite"/>
    </source>
</evidence>
<sequence>MSKQLNAGNYWAEMNLTRSAEYAASSYERFCTRQIFRSLFEYTARDDPHMSRLARQAYEATFIAEFGVDGAAAGRAEHERLEDEHTAAMCDPENPDYQNEDGRPLKAWRRQFVQIDRRRRA</sequence>
<dbReference type="Proteomes" id="UP000198755">
    <property type="component" value="Unassembled WGS sequence"/>
</dbReference>
<proteinExistence type="predicted"/>
<protein>
    <submittedName>
        <fullName evidence="2">Uncharacterized protein</fullName>
    </submittedName>
</protein>
<dbReference type="OrthoDB" id="9947304at2"/>
<name>A0A1I4CF75_9HYPH</name>